<reference evidence="1" key="1">
    <citation type="submission" date="2018-07" db="EMBL/GenBank/DDBJ databases">
        <authorList>
            <person name="Quirk P.G."/>
            <person name="Krulwich T.A."/>
        </authorList>
    </citation>
    <scope>NUCLEOTIDE SEQUENCE</scope>
</reference>
<dbReference type="PANTHER" id="PTHR19871">
    <property type="entry name" value="BETA TRANSDUCIN-RELATED PROTEIN"/>
    <property type="match status" value="1"/>
</dbReference>
<proteinExistence type="predicted"/>
<dbReference type="InterPro" id="IPR052752">
    <property type="entry name" value="NACHT-WD_repeat"/>
</dbReference>
<protein>
    <submittedName>
        <fullName evidence="1">CSON004204 protein</fullName>
    </submittedName>
</protein>
<organism evidence="1">
    <name type="scientific">Culicoides sonorensis</name>
    <name type="common">Biting midge</name>
    <dbReference type="NCBI Taxonomy" id="179676"/>
    <lineage>
        <taxon>Eukaryota</taxon>
        <taxon>Metazoa</taxon>
        <taxon>Ecdysozoa</taxon>
        <taxon>Arthropoda</taxon>
        <taxon>Hexapoda</taxon>
        <taxon>Insecta</taxon>
        <taxon>Pterygota</taxon>
        <taxon>Neoptera</taxon>
        <taxon>Endopterygota</taxon>
        <taxon>Diptera</taxon>
        <taxon>Nematocera</taxon>
        <taxon>Chironomoidea</taxon>
        <taxon>Ceratopogonidae</taxon>
        <taxon>Ceratopogoninae</taxon>
        <taxon>Culicoides</taxon>
        <taxon>Monoculicoides</taxon>
    </lineage>
</organism>
<name>A0A336MN83_CULSO</name>
<dbReference type="PANTHER" id="PTHR19871:SF28">
    <property type="entry name" value="AAA+ ATPASE DOMAIN-CONTAINING PROTEIN"/>
    <property type="match status" value="1"/>
</dbReference>
<dbReference type="VEuPathDB" id="VectorBase:CSON004204"/>
<evidence type="ECO:0000313" key="1">
    <source>
        <dbReference type="EMBL" id="SSX31872.1"/>
    </source>
</evidence>
<gene>
    <name evidence="1" type="primary">CSON004204</name>
</gene>
<dbReference type="EMBL" id="UFQT01001811">
    <property type="protein sequence ID" value="SSX31872.1"/>
    <property type="molecule type" value="Genomic_DNA"/>
</dbReference>
<sequence length="165" mass="18859">MAAPVEEAVNALRGNLTENTKLPVPRIVKIYIASLKDDFKEERRMLLETVGPELQTLYDDRTIEIELCDMHFGTGPNGSLVELNPKLLDDHLSEIEICHRDSKSVFFIALLGQNLGNLTIPLQIDIETFDAIKKQSNSEEIERLNCWYKIVTGSKFYTLNTDKYR</sequence>
<dbReference type="AlphaFoldDB" id="A0A336MN83"/>
<accession>A0A336MN83</accession>